<dbReference type="Gene3D" id="3.20.20.150">
    <property type="entry name" value="Divalent-metal-dependent TIM barrel enzymes"/>
    <property type="match status" value="1"/>
</dbReference>
<evidence type="ECO:0000313" key="2">
    <source>
        <dbReference type="EMBL" id="SVB44053.1"/>
    </source>
</evidence>
<dbReference type="Pfam" id="PF01261">
    <property type="entry name" value="AP_endonuc_2"/>
    <property type="match status" value="1"/>
</dbReference>
<feature type="domain" description="Xylose isomerase-like TIM barrel" evidence="1">
    <location>
        <begin position="22"/>
        <end position="155"/>
    </location>
</feature>
<protein>
    <recommendedName>
        <fullName evidence="1">Xylose isomerase-like TIM barrel domain-containing protein</fullName>
    </recommendedName>
</protein>
<organism evidence="2">
    <name type="scientific">marine metagenome</name>
    <dbReference type="NCBI Taxonomy" id="408172"/>
    <lineage>
        <taxon>unclassified sequences</taxon>
        <taxon>metagenomes</taxon>
        <taxon>ecological metagenomes</taxon>
    </lineage>
</organism>
<name>A0A382E2A9_9ZZZZ</name>
<dbReference type="InterPro" id="IPR013022">
    <property type="entry name" value="Xyl_isomerase-like_TIM-brl"/>
</dbReference>
<dbReference type="SUPFAM" id="SSF51658">
    <property type="entry name" value="Xylose isomerase-like"/>
    <property type="match status" value="1"/>
</dbReference>
<dbReference type="AlphaFoldDB" id="A0A382E2A9"/>
<sequence>MKIGFNLLLWTTNLGLKDFHLLEKLKKAGYDGVEVPIFEGSPEHYHSISELLKNLDLECTGISVIPDEEHNPISSNKLNRNKAKDFLRWAVDCNQALNSKIMCGPFHQPLAQFSGIPPTTIEKENGSEVHKEVANYAKNFDITLCIEPLNRFECYFL</sequence>
<gene>
    <name evidence="2" type="ORF">METZ01_LOCUS196907</name>
</gene>
<feature type="non-terminal residue" evidence="2">
    <location>
        <position position="157"/>
    </location>
</feature>
<dbReference type="InterPro" id="IPR036237">
    <property type="entry name" value="Xyl_isomerase-like_sf"/>
</dbReference>
<proteinExistence type="predicted"/>
<dbReference type="EMBL" id="UINC01042006">
    <property type="protein sequence ID" value="SVB44053.1"/>
    <property type="molecule type" value="Genomic_DNA"/>
</dbReference>
<reference evidence="2" key="1">
    <citation type="submission" date="2018-05" db="EMBL/GenBank/DDBJ databases">
        <authorList>
            <person name="Lanie J.A."/>
            <person name="Ng W.-L."/>
            <person name="Kazmierczak K.M."/>
            <person name="Andrzejewski T.M."/>
            <person name="Davidsen T.M."/>
            <person name="Wayne K.J."/>
            <person name="Tettelin H."/>
            <person name="Glass J.I."/>
            <person name="Rusch D."/>
            <person name="Podicherti R."/>
            <person name="Tsui H.-C.T."/>
            <person name="Winkler M.E."/>
        </authorList>
    </citation>
    <scope>NUCLEOTIDE SEQUENCE</scope>
</reference>
<evidence type="ECO:0000259" key="1">
    <source>
        <dbReference type="Pfam" id="PF01261"/>
    </source>
</evidence>
<accession>A0A382E2A9</accession>